<keyword evidence="4" id="KW-1185">Reference proteome</keyword>
<keyword evidence="2" id="KW-0812">Transmembrane</keyword>
<keyword evidence="2" id="KW-0472">Membrane</keyword>
<feature type="compositionally biased region" description="Basic and acidic residues" evidence="1">
    <location>
        <begin position="64"/>
        <end position="89"/>
    </location>
</feature>
<keyword evidence="2" id="KW-1133">Transmembrane helix</keyword>
<comment type="caution">
    <text evidence="3">The sequence shown here is derived from an EMBL/GenBank/DDBJ whole genome shotgun (WGS) entry which is preliminary data.</text>
</comment>
<feature type="transmembrane region" description="Helical" evidence="2">
    <location>
        <begin position="6"/>
        <end position="25"/>
    </location>
</feature>
<dbReference type="EMBL" id="BAABBN010000004">
    <property type="protein sequence ID" value="GAA3918322.1"/>
    <property type="molecule type" value="Genomic_DNA"/>
</dbReference>
<name>A0ABP7M9J8_9GAMM</name>
<feature type="transmembrane region" description="Helical" evidence="2">
    <location>
        <begin position="30"/>
        <end position="48"/>
    </location>
</feature>
<organism evidence="3 4">
    <name type="scientific">Litoribacillus peritrichatus</name>
    <dbReference type="NCBI Taxonomy" id="718191"/>
    <lineage>
        <taxon>Bacteria</taxon>
        <taxon>Pseudomonadati</taxon>
        <taxon>Pseudomonadota</taxon>
        <taxon>Gammaproteobacteria</taxon>
        <taxon>Oceanospirillales</taxon>
        <taxon>Oceanospirillaceae</taxon>
        <taxon>Litoribacillus</taxon>
    </lineage>
</organism>
<evidence type="ECO:0000256" key="1">
    <source>
        <dbReference type="SAM" id="MobiDB-lite"/>
    </source>
</evidence>
<feature type="region of interest" description="Disordered" evidence="1">
    <location>
        <begin position="59"/>
        <end position="89"/>
    </location>
</feature>
<proteinExistence type="predicted"/>
<evidence type="ECO:0000313" key="4">
    <source>
        <dbReference type="Proteomes" id="UP001501565"/>
    </source>
</evidence>
<evidence type="ECO:0000313" key="3">
    <source>
        <dbReference type="EMBL" id="GAA3918322.1"/>
    </source>
</evidence>
<evidence type="ECO:0000256" key="2">
    <source>
        <dbReference type="SAM" id="Phobius"/>
    </source>
</evidence>
<protein>
    <submittedName>
        <fullName evidence="3">Uncharacterized protein</fullName>
    </submittedName>
</protein>
<accession>A0ABP7M9J8</accession>
<reference evidence="4" key="1">
    <citation type="journal article" date="2019" name="Int. J. Syst. Evol. Microbiol.">
        <title>The Global Catalogue of Microorganisms (GCM) 10K type strain sequencing project: providing services to taxonomists for standard genome sequencing and annotation.</title>
        <authorList>
            <consortium name="The Broad Institute Genomics Platform"/>
            <consortium name="The Broad Institute Genome Sequencing Center for Infectious Disease"/>
            <person name="Wu L."/>
            <person name="Ma J."/>
        </authorList>
    </citation>
    <scope>NUCLEOTIDE SEQUENCE [LARGE SCALE GENOMIC DNA]</scope>
    <source>
        <strain evidence="4">JCM 17551</strain>
    </source>
</reference>
<sequence length="89" mass="10261">MNFSLANFLFGLIPLVSIVLLMFIFKVPKVWFKIVVPTIFLIVVFYSLNTYGPRNTLTSDLPEAPEKTEVESGKEMIEEVDRRGMFDQE</sequence>
<dbReference type="RefSeq" id="WP_344796465.1">
    <property type="nucleotide sequence ID" value="NZ_BAABBN010000004.1"/>
</dbReference>
<dbReference type="Proteomes" id="UP001501565">
    <property type="component" value="Unassembled WGS sequence"/>
</dbReference>
<gene>
    <name evidence="3" type="ORF">GCM10022277_11910</name>
</gene>